<dbReference type="Proteomes" id="UP000557717">
    <property type="component" value="Unassembled WGS sequence"/>
</dbReference>
<evidence type="ECO:0008006" key="4">
    <source>
        <dbReference type="Google" id="ProtNLM"/>
    </source>
</evidence>
<organism evidence="2 3">
    <name type="scientific">Haloferula luteola</name>
    <dbReference type="NCBI Taxonomy" id="595692"/>
    <lineage>
        <taxon>Bacteria</taxon>
        <taxon>Pseudomonadati</taxon>
        <taxon>Verrucomicrobiota</taxon>
        <taxon>Verrucomicrobiia</taxon>
        <taxon>Verrucomicrobiales</taxon>
        <taxon>Verrucomicrobiaceae</taxon>
        <taxon>Haloferula</taxon>
    </lineage>
</organism>
<keyword evidence="3" id="KW-1185">Reference proteome</keyword>
<reference evidence="2 3" key="1">
    <citation type="submission" date="2020-08" db="EMBL/GenBank/DDBJ databases">
        <title>Genomic Encyclopedia of Type Strains, Phase IV (KMG-IV): sequencing the most valuable type-strain genomes for metagenomic binning, comparative biology and taxonomic classification.</title>
        <authorList>
            <person name="Goeker M."/>
        </authorList>
    </citation>
    <scope>NUCLEOTIDE SEQUENCE [LARGE SCALE GENOMIC DNA]</scope>
    <source>
        <strain evidence="2 3">YC6886</strain>
    </source>
</reference>
<dbReference type="AlphaFoldDB" id="A0A840VMB6"/>
<name>A0A840VMB6_9BACT</name>
<proteinExistence type="predicted"/>
<dbReference type="EMBL" id="JACHFD010000035">
    <property type="protein sequence ID" value="MBB5353771.1"/>
    <property type="molecule type" value="Genomic_DNA"/>
</dbReference>
<sequence>MIREVREAGPEDGETSPRRWAPNSKELHKMRFLMENERWIRRQISWIPEDKIQGIVEWGAGDGRLLGHLSKFGATIGVDSHSRPAGLPDEVDWLQGSPWEVRAAGSVLVVNGVFHHFESGELLQLGRKVEAFDFLVVAEPWRSAEVLRGRDGGGADEAARLESFVKSGFQPGELQEALGLKGWRFYEKSSRHGALRSVAWKEA</sequence>
<feature type="region of interest" description="Disordered" evidence="1">
    <location>
        <begin position="1"/>
        <end position="21"/>
    </location>
</feature>
<comment type="caution">
    <text evidence="2">The sequence shown here is derived from an EMBL/GenBank/DDBJ whole genome shotgun (WGS) entry which is preliminary data.</text>
</comment>
<dbReference type="RefSeq" id="WP_184022129.1">
    <property type="nucleotide sequence ID" value="NZ_JACHFD010000035.1"/>
</dbReference>
<protein>
    <recommendedName>
        <fullName evidence="4">Methyltransferase domain-containing protein</fullName>
    </recommendedName>
</protein>
<gene>
    <name evidence="2" type="ORF">HNR46_004033</name>
</gene>
<evidence type="ECO:0000256" key="1">
    <source>
        <dbReference type="SAM" id="MobiDB-lite"/>
    </source>
</evidence>
<dbReference type="InterPro" id="IPR029063">
    <property type="entry name" value="SAM-dependent_MTases_sf"/>
</dbReference>
<accession>A0A840VMB6</accession>
<evidence type="ECO:0000313" key="2">
    <source>
        <dbReference type="EMBL" id="MBB5353771.1"/>
    </source>
</evidence>
<dbReference type="SUPFAM" id="SSF53335">
    <property type="entry name" value="S-adenosyl-L-methionine-dependent methyltransferases"/>
    <property type="match status" value="1"/>
</dbReference>
<evidence type="ECO:0000313" key="3">
    <source>
        <dbReference type="Proteomes" id="UP000557717"/>
    </source>
</evidence>